<sequence length="199" mass="21876">MTVSNTNDAGDLITADKIQASLGMLTPLRHGALESLHLVGSLREPEDYVVFLPFLKTCTRHINDYMISGIGWVRQSQVKEALTHLGVVLRSIGPKDFATGERATDPEIAEHLGLSAHWTQIHLRHCFGTGPLAAAAIMENGTHLQWLTVEGCGQLSSKDLAMILESTPSLSPRSVKSTENWENRQCSVIWDSVFTITEN</sequence>
<reference evidence="1" key="1">
    <citation type="journal article" date="2020" name="Fungal Divers.">
        <title>Resolving the Mortierellaceae phylogeny through synthesis of multi-gene phylogenetics and phylogenomics.</title>
        <authorList>
            <person name="Vandepol N."/>
            <person name="Liber J."/>
            <person name="Desiro A."/>
            <person name="Na H."/>
            <person name="Kennedy M."/>
            <person name="Barry K."/>
            <person name="Grigoriev I.V."/>
            <person name="Miller A.N."/>
            <person name="O'Donnell K."/>
            <person name="Stajich J.E."/>
            <person name="Bonito G."/>
        </authorList>
    </citation>
    <scope>NUCLEOTIDE SEQUENCE</scope>
    <source>
        <strain evidence="1">NVP1</strain>
    </source>
</reference>
<dbReference type="AlphaFoldDB" id="A0A9P5VNC7"/>
<name>A0A9P5VNC7_9FUNG</name>
<proteinExistence type="predicted"/>
<dbReference type="EMBL" id="JAAAUY010000189">
    <property type="protein sequence ID" value="KAF9333663.1"/>
    <property type="molecule type" value="Genomic_DNA"/>
</dbReference>
<protein>
    <submittedName>
        <fullName evidence="1">Uncharacterized protein</fullName>
    </submittedName>
</protein>
<evidence type="ECO:0000313" key="1">
    <source>
        <dbReference type="EMBL" id="KAF9333663.1"/>
    </source>
</evidence>
<comment type="caution">
    <text evidence="1">The sequence shown here is derived from an EMBL/GenBank/DDBJ whole genome shotgun (WGS) entry which is preliminary data.</text>
</comment>
<dbReference type="Proteomes" id="UP000696485">
    <property type="component" value="Unassembled WGS sequence"/>
</dbReference>
<gene>
    <name evidence="1" type="ORF">BG006_003309</name>
</gene>
<organism evidence="1 2">
    <name type="scientific">Podila minutissima</name>
    <dbReference type="NCBI Taxonomy" id="64525"/>
    <lineage>
        <taxon>Eukaryota</taxon>
        <taxon>Fungi</taxon>
        <taxon>Fungi incertae sedis</taxon>
        <taxon>Mucoromycota</taxon>
        <taxon>Mortierellomycotina</taxon>
        <taxon>Mortierellomycetes</taxon>
        <taxon>Mortierellales</taxon>
        <taxon>Mortierellaceae</taxon>
        <taxon>Podila</taxon>
    </lineage>
</organism>
<keyword evidence="2" id="KW-1185">Reference proteome</keyword>
<accession>A0A9P5VNC7</accession>
<evidence type="ECO:0000313" key="2">
    <source>
        <dbReference type="Proteomes" id="UP000696485"/>
    </source>
</evidence>